<name>A0A9J6EYM8_RHIMP</name>
<sequence>MSSLAAPSSQKRSDAHWDVGEMLDESSVSSKYISSPKQTLNSPPVLQPSIFSDVEMKSELSDYDFEPSSKPVEKVKDRHPEAPWESKHNVVREFSPVKDIKQEREEGSCLKRESDSELDKIVDALSEAVEPRGVAVQEFSTSDKKEGYDVMDRVPYDDVTCDVPSTRHLSEDDDNKESSLRQEDLKSKEHRKKKKQSKEKKRKHKEEVISQSSAVLEPVDEPAPTFPVAVDEDSKLTEDIRLDEDIAEEARRLEEELLAQSEETSTFGDGDSVPRREEKPLQAERHFEEEAAKETKRLEEELFSSGRDSWHMKDEKVYDDVATQKEPKT</sequence>
<feature type="compositionally biased region" description="Basic and acidic residues" evidence="1">
    <location>
        <begin position="308"/>
        <end position="329"/>
    </location>
</feature>
<keyword evidence="3" id="KW-1185">Reference proteome</keyword>
<organism evidence="2 3">
    <name type="scientific">Rhipicephalus microplus</name>
    <name type="common">Cattle tick</name>
    <name type="synonym">Boophilus microplus</name>
    <dbReference type="NCBI Taxonomy" id="6941"/>
    <lineage>
        <taxon>Eukaryota</taxon>
        <taxon>Metazoa</taxon>
        <taxon>Ecdysozoa</taxon>
        <taxon>Arthropoda</taxon>
        <taxon>Chelicerata</taxon>
        <taxon>Arachnida</taxon>
        <taxon>Acari</taxon>
        <taxon>Parasitiformes</taxon>
        <taxon>Ixodida</taxon>
        <taxon>Ixodoidea</taxon>
        <taxon>Ixodidae</taxon>
        <taxon>Rhipicephalinae</taxon>
        <taxon>Rhipicephalus</taxon>
        <taxon>Boophilus</taxon>
    </lineage>
</organism>
<feature type="compositionally biased region" description="Basic and acidic residues" evidence="1">
    <location>
        <begin position="176"/>
        <end position="187"/>
    </location>
</feature>
<feature type="region of interest" description="Disordered" evidence="1">
    <location>
        <begin position="61"/>
        <end position="329"/>
    </location>
</feature>
<evidence type="ECO:0000313" key="2">
    <source>
        <dbReference type="EMBL" id="KAH8039220.1"/>
    </source>
</evidence>
<dbReference type="EMBL" id="JABSTU010000001">
    <property type="protein sequence ID" value="KAH8039220.1"/>
    <property type="molecule type" value="Genomic_DNA"/>
</dbReference>
<reference evidence="2" key="1">
    <citation type="journal article" date="2020" name="Cell">
        <title>Large-Scale Comparative Analyses of Tick Genomes Elucidate Their Genetic Diversity and Vector Capacities.</title>
        <authorList>
            <consortium name="Tick Genome and Microbiome Consortium (TIGMIC)"/>
            <person name="Jia N."/>
            <person name="Wang J."/>
            <person name="Shi W."/>
            <person name="Du L."/>
            <person name="Sun Y."/>
            <person name="Zhan W."/>
            <person name="Jiang J.F."/>
            <person name="Wang Q."/>
            <person name="Zhang B."/>
            <person name="Ji P."/>
            <person name="Bell-Sakyi L."/>
            <person name="Cui X.M."/>
            <person name="Yuan T.T."/>
            <person name="Jiang B.G."/>
            <person name="Yang W.F."/>
            <person name="Lam T.T."/>
            <person name="Chang Q.C."/>
            <person name="Ding S.J."/>
            <person name="Wang X.J."/>
            <person name="Zhu J.G."/>
            <person name="Ruan X.D."/>
            <person name="Zhao L."/>
            <person name="Wei J.T."/>
            <person name="Ye R.Z."/>
            <person name="Que T.C."/>
            <person name="Du C.H."/>
            <person name="Zhou Y.H."/>
            <person name="Cheng J.X."/>
            <person name="Dai P.F."/>
            <person name="Guo W.B."/>
            <person name="Han X.H."/>
            <person name="Huang E.J."/>
            <person name="Li L.F."/>
            <person name="Wei W."/>
            <person name="Gao Y.C."/>
            <person name="Liu J.Z."/>
            <person name="Shao H.Z."/>
            <person name="Wang X."/>
            <person name="Wang C.C."/>
            <person name="Yang T.C."/>
            <person name="Huo Q.B."/>
            <person name="Li W."/>
            <person name="Chen H.Y."/>
            <person name="Chen S.E."/>
            <person name="Zhou L.G."/>
            <person name="Ni X.B."/>
            <person name="Tian J.H."/>
            <person name="Sheng Y."/>
            <person name="Liu T."/>
            <person name="Pan Y.S."/>
            <person name="Xia L.Y."/>
            <person name="Li J."/>
            <person name="Zhao F."/>
            <person name="Cao W.C."/>
        </authorList>
    </citation>
    <scope>NUCLEOTIDE SEQUENCE</scope>
    <source>
        <strain evidence="2">Rmic-2018</strain>
    </source>
</reference>
<proteinExistence type="predicted"/>
<feature type="compositionally biased region" description="Basic and acidic residues" evidence="1">
    <location>
        <begin position="141"/>
        <end position="156"/>
    </location>
</feature>
<comment type="caution">
    <text evidence="2">The sequence shown here is derived from an EMBL/GenBank/DDBJ whole genome shotgun (WGS) entry which is preliminary data.</text>
</comment>
<evidence type="ECO:0000313" key="3">
    <source>
        <dbReference type="Proteomes" id="UP000821866"/>
    </source>
</evidence>
<reference evidence="2" key="2">
    <citation type="submission" date="2021-09" db="EMBL/GenBank/DDBJ databases">
        <authorList>
            <person name="Jia N."/>
            <person name="Wang J."/>
            <person name="Shi W."/>
            <person name="Du L."/>
            <person name="Sun Y."/>
            <person name="Zhan W."/>
            <person name="Jiang J."/>
            <person name="Wang Q."/>
            <person name="Zhang B."/>
            <person name="Ji P."/>
            <person name="Sakyi L.B."/>
            <person name="Cui X."/>
            <person name="Yuan T."/>
            <person name="Jiang B."/>
            <person name="Yang W."/>
            <person name="Lam T.T.-Y."/>
            <person name="Chang Q."/>
            <person name="Ding S."/>
            <person name="Wang X."/>
            <person name="Zhu J."/>
            <person name="Ruan X."/>
            <person name="Zhao L."/>
            <person name="Wei J."/>
            <person name="Que T."/>
            <person name="Du C."/>
            <person name="Cheng J."/>
            <person name="Dai P."/>
            <person name="Han X."/>
            <person name="Huang E."/>
            <person name="Gao Y."/>
            <person name="Liu J."/>
            <person name="Shao H."/>
            <person name="Ye R."/>
            <person name="Li L."/>
            <person name="Wei W."/>
            <person name="Wang X."/>
            <person name="Wang C."/>
            <person name="Huo Q."/>
            <person name="Li W."/>
            <person name="Guo W."/>
            <person name="Chen H."/>
            <person name="Chen S."/>
            <person name="Zhou L."/>
            <person name="Zhou L."/>
            <person name="Ni X."/>
            <person name="Tian J."/>
            <person name="Zhou Y."/>
            <person name="Sheng Y."/>
            <person name="Liu T."/>
            <person name="Pan Y."/>
            <person name="Xia L."/>
            <person name="Li J."/>
            <person name="Zhao F."/>
            <person name="Cao W."/>
        </authorList>
    </citation>
    <scope>NUCLEOTIDE SEQUENCE</scope>
    <source>
        <strain evidence="2">Rmic-2018</strain>
        <tissue evidence="2">Larvae</tissue>
    </source>
</reference>
<feature type="region of interest" description="Disordered" evidence="1">
    <location>
        <begin position="1"/>
        <end position="20"/>
    </location>
</feature>
<feature type="compositionally biased region" description="Polar residues" evidence="1">
    <location>
        <begin position="1"/>
        <end position="10"/>
    </location>
</feature>
<feature type="region of interest" description="Disordered" evidence="1">
    <location>
        <begin position="27"/>
        <end position="47"/>
    </location>
</feature>
<gene>
    <name evidence="2" type="ORF">HPB51_005466</name>
</gene>
<evidence type="ECO:0000256" key="1">
    <source>
        <dbReference type="SAM" id="MobiDB-lite"/>
    </source>
</evidence>
<dbReference type="AlphaFoldDB" id="A0A9J6EYM8"/>
<protein>
    <submittedName>
        <fullName evidence="2">Uncharacterized protein</fullName>
    </submittedName>
</protein>
<accession>A0A9J6EYM8</accession>
<dbReference type="VEuPathDB" id="VectorBase:LOC119161850"/>
<feature type="compositionally biased region" description="Basic and acidic residues" evidence="1">
    <location>
        <begin position="71"/>
        <end position="122"/>
    </location>
</feature>
<feature type="compositionally biased region" description="Basic and acidic residues" evidence="1">
    <location>
        <begin position="272"/>
        <end position="300"/>
    </location>
</feature>
<feature type="compositionally biased region" description="Basic residues" evidence="1">
    <location>
        <begin position="188"/>
        <end position="204"/>
    </location>
</feature>
<feature type="compositionally biased region" description="Basic and acidic residues" evidence="1">
    <location>
        <begin position="232"/>
        <end position="255"/>
    </location>
</feature>
<dbReference type="Proteomes" id="UP000821866">
    <property type="component" value="Chromosome 1"/>
</dbReference>